<accession>G7WRL5</accession>
<name>G7WRL5_METH6</name>
<dbReference type="AlphaFoldDB" id="G7WRL5"/>
<dbReference type="PATRIC" id="fig|1110509.7.peg.2656"/>
<protein>
    <submittedName>
        <fullName evidence="2">Uncharacterized protein</fullName>
    </submittedName>
</protein>
<reference evidence="2 3" key="1">
    <citation type="journal article" date="2012" name="PLoS ONE">
        <title>The genome characteristics and predicted function of methyl-group oxidation pathway in the obligate aceticlastic methanogens, Methanosaeta spp.</title>
        <authorList>
            <person name="Zhu J."/>
            <person name="Zheng H."/>
            <person name="Ai G."/>
            <person name="Zhang G."/>
            <person name="Liu D."/>
            <person name="Liu X."/>
            <person name="Dong X."/>
        </authorList>
    </citation>
    <scope>NUCLEOTIDE SEQUENCE [LARGE SCALE GENOMIC DNA]</scope>
    <source>
        <strain evidence="3">6Ac</strain>
        <plasmid evidence="3">Plasmid pH6Ac</plasmid>
    </source>
</reference>
<dbReference type="KEGG" id="mhi:Mhar_2406"/>
<keyword evidence="3" id="KW-1185">Reference proteome</keyword>
<evidence type="ECO:0000256" key="1">
    <source>
        <dbReference type="SAM" id="MobiDB-lite"/>
    </source>
</evidence>
<feature type="region of interest" description="Disordered" evidence="1">
    <location>
        <begin position="1"/>
        <end position="21"/>
    </location>
</feature>
<dbReference type="Proteomes" id="UP000005877">
    <property type="component" value="Plasmid pH6Ac"/>
</dbReference>
<gene>
    <name evidence="2" type="ordered locus">Mhar_2406</name>
</gene>
<feature type="compositionally biased region" description="Acidic residues" evidence="1">
    <location>
        <begin position="1"/>
        <end position="15"/>
    </location>
</feature>
<organism evidence="2 3">
    <name type="scientific">Methanothrix harundinacea (strain 6Ac)</name>
    <name type="common">Methanosaeta harundinacea</name>
    <dbReference type="NCBI Taxonomy" id="1110509"/>
    <lineage>
        <taxon>Archaea</taxon>
        <taxon>Methanobacteriati</taxon>
        <taxon>Methanobacteriota</taxon>
        <taxon>Stenosarchaea group</taxon>
        <taxon>Methanomicrobia</taxon>
        <taxon>Methanotrichales</taxon>
        <taxon>Methanotrichaceae</taxon>
        <taxon>Methanothrix</taxon>
    </lineage>
</organism>
<keyword evidence="2" id="KW-0614">Plasmid</keyword>
<geneLocation type="plasmid" evidence="2 3">
    <name>pH6Ac</name>
</geneLocation>
<evidence type="ECO:0000313" key="2">
    <source>
        <dbReference type="EMBL" id="AET65756.1"/>
    </source>
</evidence>
<dbReference type="HOGENOM" id="CLU_3302711_0_0_2"/>
<sequence length="39" mass="4293">MTEDDLLSLEPDELPDFSNTPEPLLRQIHEALIEEGAGG</sequence>
<proteinExistence type="predicted"/>
<dbReference type="EMBL" id="CP003118">
    <property type="protein sequence ID" value="AET65756.1"/>
    <property type="molecule type" value="Genomic_DNA"/>
</dbReference>
<evidence type="ECO:0000313" key="3">
    <source>
        <dbReference type="Proteomes" id="UP000005877"/>
    </source>
</evidence>